<dbReference type="AlphaFoldDB" id="X1CJE0"/>
<organism evidence="4">
    <name type="scientific">marine sediment metagenome</name>
    <dbReference type="NCBI Taxonomy" id="412755"/>
    <lineage>
        <taxon>unclassified sequences</taxon>
        <taxon>metagenomes</taxon>
        <taxon>ecological metagenomes</taxon>
    </lineage>
</organism>
<dbReference type="GO" id="GO:0005524">
    <property type="term" value="F:ATP binding"/>
    <property type="evidence" value="ECO:0007669"/>
    <property type="project" value="UniProtKB-KW"/>
</dbReference>
<protein>
    <recommendedName>
        <fullName evidence="5">Oligopeptide/dipeptide ABC transporter C-terminal domain-containing protein</fullName>
    </recommendedName>
</protein>
<keyword evidence="1" id="KW-0813">Transport</keyword>
<evidence type="ECO:0000256" key="1">
    <source>
        <dbReference type="ARBA" id="ARBA00022448"/>
    </source>
</evidence>
<evidence type="ECO:0008006" key="5">
    <source>
        <dbReference type="Google" id="ProtNLM"/>
    </source>
</evidence>
<keyword evidence="3" id="KW-0067">ATP-binding</keyword>
<sequence length="63" mass="7219">TYPEIRNEDIPIKGRIPSSGVNLPPGCRFSPRCPYSDSCDDVEPELIEIEKDRFVMCHKVLKK</sequence>
<evidence type="ECO:0000256" key="3">
    <source>
        <dbReference type="ARBA" id="ARBA00022840"/>
    </source>
</evidence>
<reference evidence="4" key="1">
    <citation type="journal article" date="2014" name="Front. Microbiol.">
        <title>High frequency of phylogenetically diverse reductive dehalogenase-homologous genes in deep subseafloor sedimentary metagenomes.</title>
        <authorList>
            <person name="Kawai M."/>
            <person name="Futagami T."/>
            <person name="Toyoda A."/>
            <person name="Takaki Y."/>
            <person name="Nishi S."/>
            <person name="Hori S."/>
            <person name="Arai W."/>
            <person name="Tsubouchi T."/>
            <person name="Morono Y."/>
            <person name="Uchiyama I."/>
            <person name="Ito T."/>
            <person name="Fujiyama A."/>
            <person name="Inagaki F."/>
            <person name="Takami H."/>
        </authorList>
    </citation>
    <scope>NUCLEOTIDE SEQUENCE</scope>
    <source>
        <strain evidence="4">Expedition CK06-06</strain>
    </source>
</reference>
<gene>
    <name evidence="4" type="ORF">S01H4_39059</name>
</gene>
<accession>X1CJE0</accession>
<name>X1CJE0_9ZZZZ</name>
<keyword evidence="2" id="KW-0547">Nucleotide-binding</keyword>
<dbReference type="EMBL" id="BART01021118">
    <property type="protein sequence ID" value="GAG96358.1"/>
    <property type="molecule type" value="Genomic_DNA"/>
</dbReference>
<evidence type="ECO:0000313" key="4">
    <source>
        <dbReference type="EMBL" id="GAG96358.1"/>
    </source>
</evidence>
<feature type="non-terminal residue" evidence="4">
    <location>
        <position position="1"/>
    </location>
</feature>
<comment type="caution">
    <text evidence="4">The sequence shown here is derived from an EMBL/GenBank/DDBJ whole genome shotgun (WGS) entry which is preliminary data.</text>
</comment>
<proteinExistence type="predicted"/>
<evidence type="ECO:0000256" key="2">
    <source>
        <dbReference type="ARBA" id="ARBA00022741"/>
    </source>
</evidence>
<dbReference type="GO" id="GO:0015833">
    <property type="term" value="P:peptide transport"/>
    <property type="evidence" value="ECO:0007669"/>
    <property type="project" value="InterPro"/>
</dbReference>
<dbReference type="InterPro" id="IPR013563">
    <property type="entry name" value="Oligopep_ABC_C"/>
</dbReference>
<dbReference type="NCBIfam" id="TIGR01727">
    <property type="entry name" value="oligo_HPY"/>
    <property type="match status" value="1"/>
</dbReference>